<evidence type="ECO:0000313" key="5">
    <source>
        <dbReference type="EMBL" id="PNH08297.1"/>
    </source>
</evidence>
<feature type="domain" description="Spastin/Vps4 C-terminal" evidence="4">
    <location>
        <begin position="208"/>
        <end position="240"/>
    </location>
</feature>
<feature type="compositionally biased region" description="Basic and acidic residues" evidence="3">
    <location>
        <begin position="85"/>
        <end position="94"/>
    </location>
</feature>
<dbReference type="InterPro" id="IPR050304">
    <property type="entry name" value="MT-severing_AAA_ATPase"/>
</dbReference>
<dbReference type="GO" id="GO:0015630">
    <property type="term" value="C:microtubule cytoskeleton"/>
    <property type="evidence" value="ECO:0007669"/>
    <property type="project" value="TreeGrafter"/>
</dbReference>
<keyword evidence="6" id="KW-1185">Reference proteome</keyword>
<name>A0A2J8A709_9CHLO</name>
<proteinExistence type="predicted"/>
<dbReference type="PROSITE" id="PS00674">
    <property type="entry name" value="AAA"/>
    <property type="match status" value="1"/>
</dbReference>
<evidence type="ECO:0000256" key="1">
    <source>
        <dbReference type="ARBA" id="ARBA00022741"/>
    </source>
</evidence>
<protein>
    <submittedName>
        <fullName evidence="5">Katanin p60 ATPase-containing subunit</fullName>
    </submittedName>
</protein>
<dbReference type="PANTHER" id="PTHR23074:SF19">
    <property type="entry name" value="KATANIN P60 ATPASE-CONTAINING SUBUNIT A1"/>
    <property type="match status" value="1"/>
</dbReference>
<evidence type="ECO:0000313" key="6">
    <source>
        <dbReference type="Proteomes" id="UP000236333"/>
    </source>
</evidence>
<evidence type="ECO:0000256" key="3">
    <source>
        <dbReference type="SAM" id="MobiDB-lite"/>
    </source>
</evidence>
<dbReference type="Pfam" id="PF09336">
    <property type="entry name" value="Vps4_C"/>
    <property type="match status" value="1"/>
</dbReference>
<dbReference type="SUPFAM" id="SSF52540">
    <property type="entry name" value="P-loop containing nucleoside triphosphate hydrolases"/>
    <property type="match status" value="1"/>
</dbReference>
<dbReference type="GO" id="GO:0051013">
    <property type="term" value="P:microtubule severing"/>
    <property type="evidence" value="ECO:0007669"/>
    <property type="project" value="TreeGrafter"/>
</dbReference>
<dbReference type="InterPro" id="IPR027417">
    <property type="entry name" value="P-loop_NTPase"/>
</dbReference>
<dbReference type="Proteomes" id="UP000236333">
    <property type="component" value="Unassembled WGS sequence"/>
</dbReference>
<dbReference type="GO" id="GO:0005524">
    <property type="term" value="F:ATP binding"/>
    <property type="evidence" value="ECO:0007669"/>
    <property type="project" value="UniProtKB-KW"/>
</dbReference>
<dbReference type="EMBL" id="PGGS01000136">
    <property type="protein sequence ID" value="PNH08297.1"/>
    <property type="molecule type" value="Genomic_DNA"/>
</dbReference>
<gene>
    <name evidence="5" type="ORF">TSOC_005171</name>
</gene>
<dbReference type="GO" id="GO:0016887">
    <property type="term" value="F:ATP hydrolysis activity"/>
    <property type="evidence" value="ECO:0007669"/>
    <property type="project" value="InterPro"/>
</dbReference>
<comment type="caution">
    <text evidence="5">The sequence shown here is derived from an EMBL/GenBank/DDBJ whole genome shotgun (WGS) entry which is preliminary data.</text>
</comment>
<dbReference type="OrthoDB" id="191529at2759"/>
<reference evidence="5 6" key="1">
    <citation type="journal article" date="2017" name="Mol. Biol. Evol.">
        <title>The 4-celled Tetrabaena socialis nuclear genome reveals the essential components for genetic control of cell number at the origin of multicellularity in the volvocine lineage.</title>
        <authorList>
            <person name="Featherston J."/>
            <person name="Arakaki Y."/>
            <person name="Hanschen E.R."/>
            <person name="Ferris P.J."/>
            <person name="Michod R.E."/>
            <person name="Olson B.J.S.C."/>
            <person name="Nozaki H."/>
            <person name="Durand P.M."/>
        </authorList>
    </citation>
    <scope>NUCLEOTIDE SEQUENCE [LARGE SCALE GENOMIC DNA]</scope>
    <source>
        <strain evidence="5 6">NIES-571</strain>
    </source>
</reference>
<evidence type="ECO:0000256" key="2">
    <source>
        <dbReference type="ARBA" id="ARBA00022840"/>
    </source>
</evidence>
<keyword evidence="1" id="KW-0547">Nucleotide-binding</keyword>
<dbReference type="InterPro" id="IPR015415">
    <property type="entry name" value="Spast_Vps4_C"/>
</dbReference>
<sequence>MPALCPVSRAPVKGAKAFPAALMSQSLRLVSPEPETIWGLLGRHARHATLPSWAGCRLLVTGRDAAAQAETHTRLLDGVRSGGGSDKDRERGPDGEAPTPHQVVVLMATSSPWDLDEALRRRLEKRVYTPLPGQAQRLQLLDTNLRRVEVAPGVDLESVAARLDGHSGDGITKVCRDAAMNGMRRRLAGKTPAEIKALLGEAGADDFKEPVTSEDFQQAIRKITPSVSKDDIKRHEDWLEAHERT</sequence>
<dbReference type="AlphaFoldDB" id="A0A2J8A709"/>
<dbReference type="Gene3D" id="1.10.8.60">
    <property type="match status" value="1"/>
</dbReference>
<evidence type="ECO:0000259" key="4">
    <source>
        <dbReference type="Pfam" id="PF09336"/>
    </source>
</evidence>
<dbReference type="PANTHER" id="PTHR23074">
    <property type="entry name" value="AAA DOMAIN-CONTAINING"/>
    <property type="match status" value="1"/>
</dbReference>
<keyword evidence="2" id="KW-0067">ATP-binding</keyword>
<feature type="region of interest" description="Disordered" evidence="3">
    <location>
        <begin position="77"/>
        <end position="100"/>
    </location>
</feature>
<organism evidence="5 6">
    <name type="scientific">Tetrabaena socialis</name>
    <dbReference type="NCBI Taxonomy" id="47790"/>
    <lineage>
        <taxon>Eukaryota</taxon>
        <taxon>Viridiplantae</taxon>
        <taxon>Chlorophyta</taxon>
        <taxon>core chlorophytes</taxon>
        <taxon>Chlorophyceae</taxon>
        <taxon>CS clade</taxon>
        <taxon>Chlamydomonadales</taxon>
        <taxon>Tetrabaenaceae</taxon>
        <taxon>Tetrabaena</taxon>
    </lineage>
</organism>
<dbReference type="InterPro" id="IPR003960">
    <property type="entry name" value="ATPase_AAA_CS"/>
</dbReference>
<accession>A0A2J8A709</accession>
<dbReference type="Gene3D" id="3.40.50.300">
    <property type="entry name" value="P-loop containing nucleotide triphosphate hydrolases"/>
    <property type="match status" value="1"/>
</dbReference>